<name>A0A7Y0GBV9_9SPHN</name>
<sequence>MDQPPGRRAADLFEDLLPSCGATDQPGVVVLDEWHVWSLHPTTEDQLRIERYLDGFPMRGKRILHVGAGNSLLAKRFCARGAEVVGTTITREEVTHGRSLAIPRYDVRLHNKYLGADGLEWGQFDFIVDNNPTTFACCLDHYMAMLRFYADVLKPDGQWLVDRVGLGWVASDDMSPRWRFSLDDLARSAALVGLQAAAMTDDVIAVSAKPPRKPSAARRIAMRLLDKLRR</sequence>
<accession>A0A7Y0GBV9</accession>
<protein>
    <submittedName>
        <fullName evidence="1">Class I SAM-dependent methyltransferase</fullName>
    </submittedName>
</protein>
<dbReference type="AlphaFoldDB" id="A0A7Y0GBV9"/>
<organism evidence="1 2">
    <name type="scientific">Novosphingobium olei</name>
    <dbReference type="NCBI Taxonomy" id="2728851"/>
    <lineage>
        <taxon>Bacteria</taxon>
        <taxon>Pseudomonadati</taxon>
        <taxon>Pseudomonadota</taxon>
        <taxon>Alphaproteobacteria</taxon>
        <taxon>Sphingomonadales</taxon>
        <taxon>Sphingomonadaceae</taxon>
        <taxon>Novosphingobium</taxon>
    </lineage>
</organism>
<dbReference type="GO" id="GO:0032259">
    <property type="term" value="P:methylation"/>
    <property type="evidence" value="ECO:0007669"/>
    <property type="project" value="UniProtKB-KW"/>
</dbReference>
<dbReference type="Proteomes" id="UP000583556">
    <property type="component" value="Unassembled WGS sequence"/>
</dbReference>
<dbReference type="Gene3D" id="3.40.50.150">
    <property type="entry name" value="Vaccinia Virus protein VP39"/>
    <property type="match status" value="1"/>
</dbReference>
<dbReference type="RefSeq" id="WP_169494585.1">
    <property type="nucleotide sequence ID" value="NZ_AP029021.1"/>
</dbReference>
<evidence type="ECO:0000313" key="2">
    <source>
        <dbReference type="Proteomes" id="UP000583556"/>
    </source>
</evidence>
<reference evidence="1 2" key="1">
    <citation type="submission" date="2020-04" db="EMBL/GenBank/DDBJ databases">
        <title>Novosphingobium sp. TW-4 isolated from soil.</title>
        <authorList>
            <person name="Dahal R.H."/>
            <person name="Chaudhary D.K."/>
        </authorList>
    </citation>
    <scope>NUCLEOTIDE SEQUENCE [LARGE SCALE GENOMIC DNA]</scope>
    <source>
        <strain evidence="1 2">TW-4</strain>
    </source>
</reference>
<dbReference type="EMBL" id="JABBGM010000009">
    <property type="protein sequence ID" value="NML95379.1"/>
    <property type="molecule type" value="Genomic_DNA"/>
</dbReference>
<dbReference type="GO" id="GO:0008168">
    <property type="term" value="F:methyltransferase activity"/>
    <property type="evidence" value="ECO:0007669"/>
    <property type="project" value="UniProtKB-KW"/>
</dbReference>
<dbReference type="InterPro" id="IPR029063">
    <property type="entry name" value="SAM-dependent_MTases_sf"/>
</dbReference>
<evidence type="ECO:0000313" key="1">
    <source>
        <dbReference type="EMBL" id="NML95379.1"/>
    </source>
</evidence>
<comment type="caution">
    <text evidence="1">The sequence shown here is derived from an EMBL/GenBank/DDBJ whole genome shotgun (WGS) entry which is preliminary data.</text>
</comment>
<dbReference type="SUPFAM" id="SSF53335">
    <property type="entry name" value="S-adenosyl-L-methionine-dependent methyltransferases"/>
    <property type="match status" value="1"/>
</dbReference>
<keyword evidence="1" id="KW-0808">Transferase</keyword>
<keyword evidence="1" id="KW-0489">Methyltransferase</keyword>
<keyword evidence="2" id="KW-1185">Reference proteome</keyword>
<dbReference type="CDD" id="cd02440">
    <property type="entry name" value="AdoMet_MTases"/>
    <property type="match status" value="1"/>
</dbReference>
<gene>
    <name evidence="1" type="ORF">HHL27_17015</name>
</gene>
<proteinExistence type="predicted"/>